<feature type="compositionally biased region" description="Low complexity" evidence="2">
    <location>
        <begin position="145"/>
        <end position="156"/>
    </location>
</feature>
<feature type="compositionally biased region" description="Polar residues" evidence="2">
    <location>
        <begin position="342"/>
        <end position="365"/>
    </location>
</feature>
<gene>
    <name evidence="3" type="ORF">AMATHDRAFT_53456</name>
</gene>
<evidence type="ECO:0000256" key="2">
    <source>
        <dbReference type="SAM" id="MobiDB-lite"/>
    </source>
</evidence>
<dbReference type="OrthoDB" id="3367070at2759"/>
<feature type="compositionally biased region" description="Low complexity" evidence="2">
    <location>
        <begin position="64"/>
        <end position="78"/>
    </location>
</feature>
<feature type="region of interest" description="Disordered" evidence="2">
    <location>
        <begin position="1"/>
        <end position="162"/>
    </location>
</feature>
<keyword evidence="1" id="KW-0175">Coiled coil</keyword>
<proteinExistence type="predicted"/>
<feature type="region of interest" description="Disordered" evidence="2">
    <location>
        <begin position="208"/>
        <end position="231"/>
    </location>
</feature>
<reference evidence="3 4" key="1">
    <citation type="submission" date="2014-02" db="EMBL/GenBank/DDBJ databases">
        <title>Transposable element dynamics among asymbiotic and ectomycorrhizal Amanita fungi.</title>
        <authorList>
            <consortium name="DOE Joint Genome Institute"/>
            <person name="Hess J."/>
            <person name="Skrede I."/>
            <person name="Wolfe B."/>
            <person name="LaButti K."/>
            <person name="Ohm R.A."/>
            <person name="Grigoriev I.V."/>
            <person name="Pringle A."/>
        </authorList>
    </citation>
    <scope>NUCLEOTIDE SEQUENCE [LARGE SCALE GENOMIC DNA]</scope>
    <source>
        <strain evidence="3 4">SKay4041</strain>
    </source>
</reference>
<feature type="compositionally biased region" description="Basic residues" evidence="2">
    <location>
        <begin position="32"/>
        <end position="42"/>
    </location>
</feature>
<feature type="coiled-coil region" evidence="1">
    <location>
        <begin position="535"/>
        <end position="580"/>
    </location>
</feature>
<feature type="compositionally biased region" description="Polar residues" evidence="2">
    <location>
        <begin position="13"/>
        <end position="27"/>
    </location>
</feature>
<protein>
    <submittedName>
        <fullName evidence="3">Uncharacterized protein</fullName>
    </submittedName>
</protein>
<feature type="region of interest" description="Disordered" evidence="2">
    <location>
        <begin position="495"/>
        <end position="515"/>
    </location>
</feature>
<feature type="compositionally biased region" description="Basic and acidic residues" evidence="2">
    <location>
        <begin position="135"/>
        <end position="144"/>
    </location>
</feature>
<feature type="compositionally biased region" description="Polar residues" evidence="2">
    <location>
        <begin position="455"/>
        <end position="472"/>
    </location>
</feature>
<dbReference type="STRING" id="703135.A0A2A9P084"/>
<feature type="compositionally biased region" description="Basic and acidic residues" evidence="2">
    <location>
        <begin position="1"/>
        <end position="10"/>
    </location>
</feature>
<dbReference type="EMBL" id="KZ301971">
    <property type="protein sequence ID" value="PFH53880.1"/>
    <property type="molecule type" value="Genomic_DNA"/>
</dbReference>
<organism evidence="3 4">
    <name type="scientific">Amanita thiersii Skay4041</name>
    <dbReference type="NCBI Taxonomy" id="703135"/>
    <lineage>
        <taxon>Eukaryota</taxon>
        <taxon>Fungi</taxon>
        <taxon>Dikarya</taxon>
        <taxon>Basidiomycota</taxon>
        <taxon>Agaricomycotina</taxon>
        <taxon>Agaricomycetes</taxon>
        <taxon>Agaricomycetidae</taxon>
        <taxon>Agaricales</taxon>
        <taxon>Pluteineae</taxon>
        <taxon>Amanitaceae</taxon>
        <taxon>Amanita</taxon>
    </lineage>
</organism>
<keyword evidence="4" id="KW-1185">Reference proteome</keyword>
<accession>A0A2A9P084</accession>
<dbReference type="Proteomes" id="UP000242287">
    <property type="component" value="Unassembled WGS sequence"/>
</dbReference>
<dbReference type="AlphaFoldDB" id="A0A2A9P084"/>
<feature type="region of interest" description="Disordered" evidence="2">
    <location>
        <begin position="455"/>
        <end position="477"/>
    </location>
</feature>
<evidence type="ECO:0000256" key="1">
    <source>
        <dbReference type="SAM" id="Coils"/>
    </source>
</evidence>
<evidence type="ECO:0000313" key="3">
    <source>
        <dbReference type="EMBL" id="PFH53880.1"/>
    </source>
</evidence>
<name>A0A2A9P084_9AGAR</name>
<evidence type="ECO:0000313" key="4">
    <source>
        <dbReference type="Proteomes" id="UP000242287"/>
    </source>
</evidence>
<sequence length="586" mass="63358">MGFFSRKSEDNNDSQLTATTSGSSDNTVVRAIRSRFYGKHKGKERETPNISFIPKDASTAQTLSGPSSHAYAPSASSPLARGRSPKQTPAAAGPSTPRTYHEPAASPLRNAKRPFSGSFDMPPPPPPKSPTIASRQKEREKDSSQGRSPTPTSTPRKTTDSATVTLAQKLNELAIANSEGLLNDDEYRLLRQNLFERFATTSAVPAESPIVPVSKPRPRDNGTPPSDGRREYTKWTAVIALLKVEKPRTPSISSKSSITSGVVRIFRRATGRRSGSGHKDMSDTSSIMSVASGTSSMIRMPFGLTKKSSISSVHTSASRIQADTMSISSRRTNHGSDRLHSESVTSLSPPGSRTASSIRRLNTPPSSFPARAVGIDSRSVGGYSGLYDEDHLQSSQEITQEILALEAEARSMMDAFNGLELATLVKVQKATGRSSVVAPDGQSLHRMNIDMDSTSIRSGMSVGTSPSMVRSTHSIRKVKTRPNLAPSTVQGSTFLHRKNSSSSFGSSQAPGYGEIGPASNSNISLVRSGPMSIVLESSEGSIVEGEDEMEKVKRRREEVRQRYEARLEYLRAKLKGAQLHEKLLRK</sequence>
<feature type="region of interest" description="Disordered" evidence="2">
    <location>
        <begin position="328"/>
        <end position="373"/>
    </location>
</feature>